<evidence type="ECO:0008006" key="3">
    <source>
        <dbReference type="Google" id="ProtNLM"/>
    </source>
</evidence>
<organism evidence="1 2">
    <name type="scientific">Marinicrinis sediminis</name>
    <dbReference type="NCBI Taxonomy" id="1652465"/>
    <lineage>
        <taxon>Bacteria</taxon>
        <taxon>Bacillati</taxon>
        <taxon>Bacillota</taxon>
        <taxon>Bacilli</taxon>
        <taxon>Bacillales</taxon>
        <taxon>Paenibacillaceae</taxon>
    </lineage>
</organism>
<dbReference type="Gene3D" id="1.25.40.10">
    <property type="entry name" value="Tetratricopeptide repeat domain"/>
    <property type="match status" value="1"/>
</dbReference>
<reference evidence="2" key="1">
    <citation type="journal article" date="2019" name="Int. J. Syst. Evol. Microbiol.">
        <title>The Global Catalogue of Microorganisms (GCM) 10K type strain sequencing project: providing services to taxonomists for standard genome sequencing and annotation.</title>
        <authorList>
            <consortium name="The Broad Institute Genomics Platform"/>
            <consortium name="The Broad Institute Genome Sequencing Center for Infectious Disease"/>
            <person name="Wu L."/>
            <person name="Ma J."/>
        </authorList>
    </citation>
    <scope>NUCLEOTIDE SEQUENCE [LARGE SCALE GENOMIC DNA]</scope>
    <source>
        <strain evidence="2">KCTC 33676</strain>
    </source>
</reference>
<protein>
    <recommendedName>
        <fullName evidence="3">Tetratricopeptide repeat protein</fullName>
    </recommendedName>
</protein>
<comment type="caution">
    <text evidence="1">The sequence shown here is derived from an EMBL/GenBank/DDBJ whole genome shotgun (WGS) entry which is preliminary data.</text>
</comment>
<evidence type="ECO:0000313" key="2">
    <source>
        <dbReference type="Proteomes" id="UP001597497"/>
    </source>
</evidence>
<evidence type="ECO:0000313" key="1">
    <source>
        <dbReference type="EMBL" id="MFD2673309.1"/>
    </source>
</evidence>
<sequence length="308" mass="35436">MKKMLLVLLLFYALVLSMWGYQQWTKPYALPKLNEDVKWADYRLDFREEAILHQAVQSGEITPLAPVSSIEHTEMADQAYMYALEKGDIALLKQLVTFSPAQLAYSTSLRIQMTEAGRTEELMDFWAQLPQDEYPDIRLQKALTYIDMLQDPSIGTAKLGQYSYQSIAELERILDAYPYDWMAHYARGINNLYWPVGLKRIDKAIQDLSFCVSVARSYADRQTQLWPMAYTALGDALVKKGEVSQGIKVWSEGYDRYPDFAELEERMRAGEEGAVKLVASMRGMEQFQRPQPDLTHIQQIWTDQSAGE</sequence>
<dbReference type="EMBL" id="JBHUMM010000043">
    <property type="protein sequence ID" value="MFD2673309.1"/>
    <property type="molecule type" value="Genomic_DNA"/>
</dbReference>
<gene>
    <name evidence="1" type="ORF">ACFSUC_17175</name>
</gene>
<dbReference type="SUPFAM" id="SSF48452">
    <property type="entry name" value="TPR-like"/>
    <property type="match status" value="1"/>
</dbReference>
<keyword evidence="2" id="KW-1185">Reference proteome</keyword>
<proteinExistence type="predicted"/>
<dbReference type="Proteomes" id="UP001597497">
    <property type="component" value="Unassembled WGS sequence"/>
</dbReference>
<dbReference type="InterPro" id="IPR011990">
    <property type="entry name" value="TPR-like_helical_dom_sf"/>
</dbReference>
<dbReference type="RefSeq" id="WP_379930873.1">
    <property type="nucleotide sequence ID" value="NZ_JBHUMM010000043.1"/>
</dbReference>
<name>A0ABW5RES0_9BACL</name>
<accession>A0ABW5RES0</accession>